<accession>A0ABM0M101</accession>
<evidence type="ECO:0000313" key="11">
    <source>
        <dbReference type="Proteomes" id="UP000694865"/>
    </source>
</evidence>
<comment type="subcellular location">
    <subcellularLocation>
        <location evidence="1">Golgi apparatus membrane</location>
        <topology evidence="1">Single-pass type II membrane protein</topology>
    </subcellularLocation>
</comment>
<evidence type="ECO:0000256" key="9">
    <source>
        <dbReference type="ARBA" id="ARBA00023180"/>
    </source>
</evidence>
<keyword evidence="11" id="KW-1185">Reference proteome</keyword>
<dbReference type="RefSeq" id="XP_006813692.1">
    <property type="nucleotide sequence ID" value="XM_006813629.1"/>
</dbReference>
<dbReference type="PANTHER" id="PTHR14647">
    <property type="entry name" value="GALACTOSE-3-O-SULFOTRANSFERASE"/>
    <property type="match status" value="1"/>
</dbReference>
<evidence type="ECO:0000313" key="12">
    <source>
        <dbReference type="RefSeq" id="XP_006813692.1"/>
    </source>
</evidence>
<keyword evidence="9" id="KW-0325">Glycoprotein</keyword>
<keyword evidence="8 10" id="KW-0472">Membrane</keyword>
<comment type="similarity">
    <text evidence="2">Belongs to the galactose-3-O-sulfotransferase family.</text>
</comment>
<dbReference type="PANTHER" id="PTHR14647:SF87">
    <property type="entry name" value="PUTATIVE-RELATED"/>
    <property type="match status" value="1"/>
</dbReference>
<dbReference type="InterPro" id="IPR009729">
    <property type="entry name" value="Gal-3-0_sulfotransfrase"/>
</dbReference>
<evidence type="ECO:0000256" key="6">
    <source>
        <dbReference type="ARBA" id="ARBA00022989"/>
    </source>
</evidence>
<dbReference type="SUPFAM" id="SSF52540">
    <property type="entry name" value="P-loop containing nucleoside triphosphate hydrolases"/>
    <property type="match status" value="1"/>
</dbReference>
<reference evidence="12" key="1">
    <citation type="submission" date="2025-08" db="UniProtKB">
        <authorList>
            <consortium name="RefSeq"/>
        </authorList>
    </citation>
    <scope>IDENTIFICATION</scope>
    <source>
        <tissue evidence="12">Testes</tissue>
    </source>
</reference>
<proteinExistence type="inferred from homology"/>
<feature type="transmembrane region" description="Helical" evidence="10">
    <location>
        <begin position="7"/>
        <end position="25"/>
    </location>
</feature>
<evidence type="ECO:0000256" key="8">
    <source>
        <dbReference type="ARBA" id="ARBA00023136"/>
    </source>
</evidence>
<keyword evidence="7" id="KW-0333">Golgi apparatus</keyword>
<dbReference type="GeneID" id="102810001"/>
<keyword evidence="3" id="KW-0808">Transferase</keyword>
<keyword evidence="5" id="KW-0735">Signal-anchor</keyword>
<dbReference type="Pfam" id="PF06990">
    <property type="entry name" value="Gal-3-0_sulfotr"/>
    <property type="match status" value="1"/>
</dbReference>
<organism evidence="11 12">
    <name type="scientific">Saccoglossus kowalevskii</name>
    <name type="common">Acorn worm</name>
    <dbReference type="NCBI Taxonomy" id="10224"/>
    <lineage>
        <taxon>Eukaryota</taxon>
        <taxon>Metazoa</taxon>
        <taxon>Hemichordata</taxon>
        <taxon>Enteropneusta</taxon>
        <taxon>Harrimaniidae</taxon>
        <taxon>Saccoglossus</taxon>
    </lineage>
</organism>
<evidence type="ECO:0000256" key="5">
    <source>
        <dbReference type="ARBA" id="ARBA00022968"/>
    </source>
</evidence>
<evidence type="ECO:0000256" key="2">
    <source>
        <dbReference type="ARBA" id="ARBA00008124"/>
    </source>
</evidence>
<evidence type="ECO:0000256" key="1">
    <source>
        <dbReference type="ARBA" id="ARBA00004323"/>
    </source>
</evidence>
<gene>
    <name evidence="12" type="primary">LOC102810001</name>
</gene>
<name>A0ABM0M101_SACKO</name>
<dbReference type="Proteomes" id="UP000694865">
    <property type="component" value="Unplaced"/>
</dbReference>
<dbReference type="InterPro" id="IPR027417">
    <property type="entry name" value="P-loop_NTPase"/>
</dbReference>
<keyword evidence="4 10" id="KW-0812">Transmembrane</keyword>
<evidence type="ECO:0000256" key="7">
    <source>
        <dbReference type="ARBA" id="ARBA00023034"/>
    </source>
</evidence>
<evidence type="ECO:0000256" key="3">
    <source>
        <dbReference type="ARBA" id="ARBA00022679"/>
    </source>
</evidence>
<keyword evidence="6 10" id="KW-1133">Transmembrane helix</keyword>
<sequence length="381" mass="44445">MYRWIKKALIITFVCVVSIYGFLILRTEVFMLSPTKSKDVDIFAIYGRNGQDETILEMCLRRLNSSMQCNPTKKVIFIKTHKTGSSTIASILQRYVYTKNLTMALPKASHFFSLKYLFKQYMVTKKSNNRTYDMLTNHARYNRPELEAVIPNATYITILRYPVAQFESAFGYFQWDKLIPKSFSDPIGEFFRNFDKYVVNTNSMRGNTRNGQLFDLGLSPQETLDAKKVSEKINALHSEFDLVLVTEYFDESLILLRDKLCWSLDDILYISSGIRSDGRRRSITTNTKEQILEWNNADLKLYEHFKGLLLDKISTYGPCFEYHLQELRQRQAALIKECTEPNLKNNARENSYVLIKNAPPHCSYFLNGDVKFTKLLKKRIN</sequence>
<evidence type="ECO:0000256" key="4">
    <source>
        <dbReference type="ARBA" id="ARBA00022692"/>
    </source>
</evidence>
<protein>
    <submittedName>
        <fullName evidence="12">Galactosylceramide sulfotransferase-like</fullName>
    </submittedName>
</protein>
<dbReference type="Gene3D" id="3.40.50.300">
    <property type="entry name" value="P-loop containing nucleotide triphosphate hydrolases"/>
    <property type="match status" value="1"/>
</dbReference>
<evidence type="ECO:0000256" key="10">
    <source>
        <dbReference type="SAM" id="Phobius"/>
    </source>
</evidence>